<feature type="transmembrane region" description="Helical" evidence="9">
    <location>
        <begin position="78"/>
        <end position="100"/>
    </location>
</feature>
<evidence type="ECO:0000256" key="8">
    <source>
        <dbReference type="ARBA" id="ARBA00023136"/>
    </source>
</evidence>
<evidence type="ECO:0000256" key="7">
    <source>
        <dbReference type="ARBA" id="ARBA00022989"/>
    </source>
</evidence>
<feature type="transmembrane region" description="Helical" evidence="9">
    <location>
        <begin position="41"/>
        <end position="66"/>
    </location>
</feature>
<dbReference type="Pfam" id="PF05525">
    <property type="entry name" value="Branch_AA_trans"/>
    <property type="match status" value="1"/>
</dbReference>
<dbReference type="GO" id="GO:0005304">
    <property type="term" value="F:L-valine transmembrane transporter activity"/>
    <property type="evidence" value="ECO:0007669"/>
    <property type="project" value="TreeGrafter"/>
</dbReference>
<feature type="transmembrane region" description="Helical" evidence="9">
    <location>
        <begin position="423"/>
        <end position="441"/>
    </location>
</feature>
<accession>A0A365KQM0</accession>
<dbReference type="AlphaFoldDB" id="A0A365KQM0"/>
<comment type="similarity">
    <text evidence="2 9">Belongs to the branched chain amino acid transporter family.</text>
</comment>
<feature type="transmembrane region" description="Helical" evidence="9">
    <location>
        <begin position="153"/>
        <end position="177"/>
    </location>
</feature>
<dbReference type="InterPro" id="IPR004685">
    <property type="entry name" value="Brnchd-chn_aa_trnsp_Livcs"/>
</dbReference>
<dbReference type="NCBIfam" id="TIGR00796">
    <property type="entry name" value="livcs"/>
    <property type="match status" value="1"/>
</dbReference>
<reference evidence="10 11" key="1">
    <citation type="submission" date="2018-06" db="EMBL/GenBank/DDBJ databases">
        <title>The draft genome sequences of strains SCU63 and S1.</title>
        <authorList>
            <person name="Gan L."/>
        </authorList>
    </citation>
    <scope>NUCLEOTIDE SEQUENCE [LARGE SCALE GENOMIC DNA]</scope>
    <source>
        <strain evidence="10 11">SCU63</strain>
    </source>
</reference>
<evidence type="ECO:0000256" key="1">
    <source>
        <dbReference type="ARBA" id="ARBA00004651"/>
    </source>
</evidence>
<dbReference type="GO" id="GO:0015820">
    <property type="term" value="P:L-leucine transport"/>
    <property type="evidence" value="ECO:0007669"/>
    <property type="project" value="TreeGrafter"/>
</dbReference>
<feature type="transmembrane region" description="Helical" evidence="9">
    <location>
        <begin position="320"/>
        <end position="343"/>
    </location>
</feature>
<comment type="caution">
    <text evidence="10">The sequence shown here is derived from an EMBL/GenBank/DDBJ whole genome shotgun (WGS) entry which is preliminary data.</text>
</comment>
<proteinExistence type="inferred from homology"/>
<feature type="transmembrane region" description="Helical" evidence="9">
    <location>
        <begin position="7"/>
        <end position="29"/>
    </location>
</feature>
<sequence length="456" mass="48156">MDTNLNFKSYLIIGMMLFALFFGAGNLIFPAQLGQYAGTEVAIAITGFLITGVGLPLLGILALGFSKSNDLRDLSSRVHPVYGLIFTSLLYLTIGPFFALPRTAAVAYEIGIAPFTADSSGSAILLVFSIIFFAIALSLSLNPLEIVNKIGKFLSPAILVTLAVLLIAALFMPMGTIGAPQDNYTDSPFLTGFLEGYNTMDALASLVFGIIVIAAVRKLGVNSAKGVLAATLKSAVIAAVLLAVVYTGIAYLGATSTSTLGLLDTGGPVLSGASAHYFGTFGQLLLAVIITLACLTTAVGLIVANAGFFNKLTPMINYKIYVVIFSVFSLIVTNAGLANIIAFSIPVLMFLYPLAIVLIILAFLSPLFKHRRLVYAAAIIVTFFIAAVDGMKTLTASISVENPQWLQSIIDLYNSILPLYSEGLGWLLPALVTIFIAGIIARFSSGEDVTSAENQN</sequence>
<dbReference type="GO" id="GO:0015818">
    <property type="term" value="P:isoleucine transport"/>
    <property type="evidence" value="ECO:0007669"/>
    <property type="project" value="TreeGrafter"/>
</dbReference>
<dbReference type="GO" id="GO:0015188">
    <property type="term" value="F:L-isoleucine transmembrane transporter activity"/>
    <property type="evidence" value="ECO:0007669"/>
    <property type="project" value="TreeGrafter"/>
</dbReference>
<feature type="transmembrane region" description="Helical" evidence="9">
    <location>
        <begin position="373"/>
        <end position="391"/>
    </location>
</feature>
<dbReference type="EMBL" id="QLZR01000006">
    <property type="protein sequence ID" value="RAZ75477.1"/>
    <property type="molecule type" value="Genomic_DNA"/>
</dbReference>
<evidence type="ECO:0000256" key="3">
    <source>
        <dbReference type="ARBA" id="ARBA00022448"/>
    </source>
</evidence>
<evidence type="ECO:0000256" key="6">
    <source>
        <dbReference type="ARBA" id="ARBA00022970"/>
    </source>
</evidence>
<keyword evidence="11" id="KW-1185">Reference proteome</keyword>
<protein>
    <recommendedName>
        <fullName evidence="9">Branched-chain amino acid transport system carrier protein</fullName>
    </recommendedName>
</protein>
<feature type="transmembrane region" description="Helical" evidence="9">
    <location>
        <begin position="349"/>
        <end position="368"/>
    </location>
</feature>
<dbReference type="PANTHER" id="PTHR30588">
    <property type="entry name" value="BRANCHED-CHAIN AMINO ACID TRANSPORT SYSTEM 2 CARRIER PROTEIN"/>
    <property type="match status" value="1"/>
</dbReference>
<evidence type="ECO:0000256" key="4">
    <source>
        <dbReference type="ARBA" id="ARBA00022475"/>
    </source>
</evidence>
<keyword evidence="5 9" id="KW-0812">Transmembrane</keyword>
<gene>
    <name evidence="10" type="primary">brnQ</name>
    <name evidence="10" type="ORF">DP120_13985</name>
</gene>
<keyword evidence="6 9" id="KW-0029">Amino-acid transport</keyword>
<evidence type="ECO:0000256" key="2">
    <source>
        <dbReference type="ARBA" id="ARBA00008540"/>
    </source>
</evidence>
<comment type="function">
    <text evidence="9">Component of the transport system for branched-chain amino acids.</text>
</comment>
<evidence type="ECO:0000313" key="11">
    <source>
        <dbReference type="Proteomes" id="UP000251002"/>
    </source>
</evidence>
<evidence type="ECO:0000256" key="5">
    <source>
        <dbReference type="ARBA" id="ARBA00022692"/>
    </source>
</evidence>
<feature type="transmembrane region" description="Helical" evidence="9">
    <location>
        <begin position="197"/>
        <end position="216"/>
    </location>
</feature>
<dbReference type="PANTHER" id="PTHR30588:SF0">
    <property type="entry name" value="BRANCHED-CHAIN AMINO ACID PERMEASE BRNQ"/>
    <property type="match status" value="1"/>
</dbReference>
<evidence type="ECO:0000313" key="10">
    <source>
        <dbReference type="EMBL" id="RAZ75477.1"/>
    </source>
</evidence>
<comment type="subcellular location">
    <subcellularLocation>
        <location evidence="1 9">Cell membrane</location>
        <topology evidence="1 9">Multi-pass membrane protein</topology>
    </subcellularLocation>
</comment>
<dbReference type="GO" id="GO:0015190">
    <property type="term" value="F:L-leucine transmembrane transporter activity"/>
    <property type="evidence" value="ECO:0007669"/>
    <property type="project" value="TreeGrafter"/>
</dbReference>
<dbReference type="RefSeq" id="WP_112224288.1">
    <property type="nucleotide sequence ID" value="NZ_CP047673.1"/>
</dbReference>
<keyword evidence="3 9" id="KW-0813">Transport</keyword>
<keyword evidence="4" id="KW-1003">Cell membrane</keyword>
<dbReference type="Proteomes" id="UP000251002">
    <property type="component" value="Unassembled WGS sequence"/>
</dbReference>
<keyword evidence="7 9" id="KW-1133">Transmembrane helix</keyword>
<feature type="transmembrane region" description="Helical" evidence="9">
    <location>
        <begin position="120"/>
        <end position="141"/>
    </location>
</feature>
<keyword evidence="8 9" id="KW-0472">Membrane</keyword>
<dbReference type="GO" id="GO:0005886">
    <property type="term" value="C:plasma membrane"/>
    <property type="evidence" value="ECO:0007669"/>
    <property type="project" value="UniProtKB-SubCell"/>
</dbReference>
<feature type="transmembrane region" description="Helical" evidence="9">
    <location>
        <begin position="284"/>
        <end position="308"/>
    </location>
</feature>
<feature type="transmembrane region" description="Helical" evidence="9">
    <location>
        <begin position="228"/>
        <end position="254"/>
    </location>
</feature>
<organism evidence="10 11">
    <name type="scientific">Planococcus halotolerans</name>
    <dbReference type="NCBI Taxonomy" id="2233542"/>
    <lineage>
        <taxon>Bacteria</taxon>
        <taxon>Bacillati</taxon>
        <taxon>Bacillota</taxon>
        <taxon>Bacilli</taxon>
        <taxon>Bacillales</taxon>
        <taxon>Caryophanaceae</taxon>
        <taxon>Planococcus</taxon>
    </lineage>
</organism>
<name>A0A365KQM0_9BACL</name>
<evidence type="ECO:0000256" key="9">
    <source>
        <dbReference type="RuleBase" id="RU362122"/>
    </source>
</evidence>